<accession>A0A316ZGS3</accession>
<feature type="region of interest" description="Disordered" evidence="1">
    <location>
        <begin position="136"/>
        <end position="183"/>
    </location>
</feature>
<evidence type="ECO:0000313" key="2">
    <source>
        <dbReference type="EMBL" id="PWO00968.1"/>
    </source>
</evidence>
<dbReference type="GeneID" id="37272373"/>
<dbReference type="RefSeq" id="XP_025601246.1">
    <property type="nucleotide sequence ID" value="XM_025744829.1"/>
</dbReference>
<proteinExistence type="predicted"/>
<organism evidence="2 3">
    <name type="scientific">Tilletiopsis washingtonensis</name>
    <dbReference type="NCBI Taxonomy" id="58919"/>
    <lineage>
        <taxon>Eukaryota</taxon>
        <taxon>Fungi</taxon>
        <taxon>Dikarya</taxon>
        <taxon>Basidiomycota</taxon>
        <taxon>Ustilaginomycotina</taxon>
        <taxon>Exobasidiomycetes</taxon>
        <taxon>Entylomatales</taxon>
        <taxon>Entylomatales incertae sedis</taxon>
        <taxon>Tilletiopsis</taxon>
    </lineage>
</organism>
<gene>
    <name evidence="2" type="ORF">FA09DRAFT_352106</name>
</gene>
<name>A0A316ZGS3_9BASI</name>
<reference evidence="2 3" key="1">
    <citation type="journal article" date="2018" name="Mol. Biol. Evol.">
        <title>Broad Genomic Sampling Reveals a Smut Pathogenic Ancestry of the Fungal Clade Ustilaginomycotina.</title>
        <authorList>
            <person name="Kijpornyongpan T."/>
            <person name="Mondo S.J."/>
            <person name="Barry K."/>
            <person name="Sandor L."/>
            <person name="Lee J."/>
            <person name="Lipzen A."/>
            <person name="Pangilinan J."/>
            <person name="LaButti K."/>
            <person name="Hainaut M."/>
            <person name="Henrissat B."/>
            <person name="Grigoriev I.V."/>
            <person name="Spatafora J.W."/>
            <person name="Aime M.C."/>
        </authorList>
    </citation>
    <scope>NUCLEOTIDE SEQUENCE [LARGE SCALE GENOMIC DNA]</scope>
    <source>
        <strain evidence="2 3">MCA 4186</strain>
    </source>
</reference>
<evidence type="ECO:0000313" key="3">
    <source>
        <dbReference type="Proteomes" id="UP000245946"/>
    </source>
</evidence>
<sequence length="183" mass="20893">MPSTPTVPGSDGRSLQVEKDARNAVCGRDVAKLEWLVRELQKAQSFMRDQLDGIPSDTSAPQWRTILKQLEERLSYALDDIASNELFSSQLVKLTARAEEHWLKWRPRFFPFTDDERREARRACTEKESAVGIIQRPGLRLSESSDSEEDDWEMDASDSDEETKRAPICNRFTLTDVESGEGK</sequence>
<dbReference type="EMBL" id="KZ819284">
    <property type="protein sequence ID" value="PWO00968.1"/>
    <property type="molecule type" value="Genomic_DNA"/>
</dbReference>
<evidence type="ECO:0000256" key="1">
    <source>
        <dbReference type="SAM" id="MobiDB-lite"/>
    </source>
</evidence>
<dbReference type="Proteomes" id="UP000245946">
    <property type="component" value="Unassembled WGS sequence"/>
</dbReference>
<keyword evidence="3" id="KW-1185">Reference proteome</keyword>
<feature type="compositionally biased region" description="Acidic residues" evidence="1">
    <location>
        <begin position="145"/>
        <end position="161"/>
    </location>
</feature>
<protein>
    <submittedName>
        <fullName evidence="2">Uncharacterized protein</fullName>
    </submittedName>
</protein>
<dbReference type="AlphaFoldDB" id="A0A316ZGS3"/>